<dbReference type="GO" id="GO:0016787">
    <property type="term" value="F:hydrolase activity"/>
    <property type="evidence" value="ECO:0007669"/>
    <property type="project" value="UniProtKB-KW"/>
</dbReference>
<name>A0A3M5HB26_PSESS</name>
<dbReference type="Proteomes" id="UP000270430">
    <property type="component" value="Unassembled WGS sequence"/>
</dbReference>
<proteinExistence type="predicted"/>
<dbReference type="EMBL" id="RBSX01000047">
    <property type="protein sequence ID" value="RMS95360.1"/>
    <property type="molecule type" value="Genomic_DNA"/>
</dbReference>
<dbReference type="AlphaFoldDB" id="A0A3M5HB26"/>
<evidence type="ECO:0000313" key="1">
    <source>
        <dbReference type="EMBL" id="RMS95360.1"/>
    </source>
</evidence>
<evidence type="ECO:0000313" key="2">
    <source>
        <dbReference type="Proteomes" id="UP000270430"/>
    </source>
</evidence>
<reference evidence="1 2" key="1">
    <citation type="submission" date="2018-08" db="EMBL/GenBank/DDBJ databases">
        <title>Recombination of ecologically and evolutionarily significant loci maintains genetic cohesion in the Pseudomonas syringae species complex.</title>
        <authorList>
            <person name="Dillon M."/>
            <person name="Thakur S."/>
            <person name="Almeida R.N.D."/>
            <person name="Weir B.S."/>
            <person name="Guttman D.S."/>
        </authorList>
    </citation>
    <scope>NUCLEOTIDE SEQUENCE [LARGE SCALE GENOMIC DNA]</scope>
    <source>
        <strain evidence="1 2">ICMP 9420</strain>
    </source>
</reference>
<protein>
    <submittedName>
        <fullName evidence="1">Cellobiohydrolase A</fullName>
    </submittedName>
</protein>
<comment type="caution">
    <text evidence="1">The sequence shown here is derived from an EMBL/GenBank/DDBJ whole genome shotgun (WGS) entry which is preliminary data.</text>
</comment>
<gene>
    <name evidence="1" type="ORF">ALP58_101945</name>
</gene>
<keyword evidence="1" id="KW-0378">Hydrolase</keyword>
<accession>A0A3M5HB26</accession>
<sequence>MNCSTQWCPTMPLPTTIRVFTSFMGKTVVFIASPGRGQSGFLKQKKSARNLSVPGAFACSLIGCSGMPSSHVAGCTHVALWSLRDWRSTSINRGGPTTFMVGLFKIMQGLCQLASAVLQARIGNARKAAQRLQRRPAHDFSCLALVRIEGFAL</sequence>
<organism evidence="1 2">
    <name type="scientific">Pseudomonas savastanoi</name>
    <name type="common">Pseudomonas syringae pv. savastanoi</name>
    <dbReference type="NCBI Taxonomy" id="29438"/>
    <lineage>
        <taxon>Bacteria</taxon>
        <taxon>Pseudomonadati</taxon>
        <taxon>Pseudomonadota</taxon>
        <taxon>Gammaproteobacteria</taxon>
        <taxon>Pseudomonadales</taxon>
        <taxon>Pseudomonadaceae</taxon>
        <taxon>Pseudomonas</taxon>
    </lineage>
</organism>